<gene>
    <name evidence="4" type="ORF">NAG76_12495</name>
</gene>
<dbReference type="InterPro" id="IPR022627">
    <property type="entry name" value="DUF3502"/>
</dbReference>
<evidence type="ECO:0000259" key="3">
    <source>
        <dbReference type="Pfam" id="PF12010"/>
    </source>
</evidence>
<evidence type="ECO:0000256" key="1">
    <source>
        <dbReference type="SAM" id="MobiDB-lite"/>
    </source>
</evidence>
<dbReference type="PANTHER" id="PTHR43649:SF17">
    <property type="entry name" value="ABC TRANSPORTER SOLUTE BINDING PROTEIN-SUGAR TRANSPORT"/>
    <property type="match status" value="1"/>
</dbReference>
<feature type="signal peptide" evidence="2">
    <location>
        <begin position="1"/>
        <end position="24"/>
    </location>
</feature>
<dbReference type="InterPro" id="IPR050490">
    <property type="entry name" value="Bact_solute-bd_prot1"/>
</dbReference>
<feature type="region of interest" description="Disordered" evidence="1">
    <location>
        <begin position="31"/>
        <end position="53"/>
    </location>
</feature>
<dbReference type="EMBL" id="CP097899">
    <property type="protein sequence ID" value="URN92672.1"/>
    <property type="molecule type" value="Genomic_DNA"/>
</dbReference>
<dbReference type="KEGG" id="plig:NAG76_12495"/>
<evidence type="ECO:0000256" key="2">
    <source>
        <dbReference type="SAM" id="SignalP"/>
    </source>
</evidence>
<dbReference type="AlphaFoldDB" id="A0A9J6Z9P4"/>
<organism evidence="4 5">
    <name type="scientific">Candidatus Pristimantibacillus lignocellulolyticus</name>
    <dbReference type="NCBI Taxonomy" id="2994561"/>
    <lineage>
        <taxon>Bacteria</taxon>
        <taxon>Bacillati</taxon>
        <taxon>Bacillota</taxon>
        <taxon>Bacilli</taxon>
        <taxon>Bacillales</taxon>
        <taxon>Paenibacillaceae</taxon>
        <taxon>Candidatus Pristimantibacillus</taxon>
    </lineage>
</organism>
<dbReference type="Gene3D" id="3.40.190.10">
    <property type="entry name" value="Periplasmic binding protein-like II"/>
    <property type="match status" value="1"/>
</dbReference>
<accession>A0A9J6Z9P4</accession>
<keyword evidence="2" id="KW-0732">Signal</keyword>
<dbReference type="InterPro" id="IPR006059">
    <property type="entry name" value="SBP"/>
</dbReference>
<name>A0A9J6Z9P4_9BACL</name>
<sequence length="515" mass="55687">MRKSKKTASLLVVMILAISLLVTACGGNNKPAPSNTPGNNTDPTPTPVVDTPKEEDLKPVKLTVVYPGPTQKDEKLIEEELNKLLTAKINATIDLTPVDWGPWDDTINLMIASREKVDVLFTAQWNGHASNVGKGAFLPLNDLIAQYGKGITDSQDPAFLEGAKIDGKNYGVPTTKELAGAGGIVYNKEVADELGIDMTAVKTIQDLDAVYAVVKEKRPDLIPLYISSTDNTFNAHFFGNYDFLGDATIPGAIFKDGTDTKVAPIEESARYLETVKTTRDFFNKGYINADSATSKVSSADAWKAGLVFSSIESLKPGKAEEVAGPAGLSGKLDQIQLTNKTIATSETAGSMLGIPTASENPERAMMFINLLHSDKEINNLINFGIKDIHYTLNGEIMSKTDRTGDYSPGHGWMFGNQFLNYLWDSEDPEKWAKFEEFNTGAVVSPGLGFVFDSSPVKSEVGALANVIKQYQVAIDRGAVDVDTVLPEYIAALKAAGLDTVVAEKQKQFDAFLANK</sequence>
<dbReference type="SUPFAM" id="SSF53850">
    <property type="entry name" value="Periplasmic binding protein-like II"/>
    <property type="match status" value="1"/>
</dbReference>
<dbReference type="Proteomes" id="UP001056756">
    <property type="component" value="Chromosome"/>
</dbReference>
<dbReference type="Pfam" id="PF12010">
    <property type="entry name" value="DUF3502"/>
    <property type="match status" value="1"/>
</dbReference>
<feature type="chain" id="PRO_5039938195" evidence="2">
    <location>
        <begin position="25"/>
        <end position="515"/>
    </location>
</feature>
<dbReference type="PANTHER" id="PTHR43649">
    <property type="entry name" value="ARABINOSE-BINDING PROTEIN-RELATED"/>
    <property type="match status" value="1"/>
</dbReference>
<reference evidence="4" key="1">
    <citation type="submission" date="2022-05" db="EMBL/GenBank/DDBJ databases">
        <title>Novel bacterial taxa in a minimal lignocellulolytic consortium and its capacity to transform plastics disclosed by genome-resolved metagenomics.</title>
        <authorList>
            <person name="Rodriguez C.A.D."/>
            <person name="Diaz-Garcia L."/>
            <person name="Herrera K."/>
            <person name="Tarazona N.A."/>
            <person name="Sproer C."/>
            <person name="Overmann J."/>
            <person name="Jimenez D.J."/>
        </authorList>
    </citation>
    <scope>NUCLEOTIDE SEQUENCE</scope>
    <source>
        <strain evidence="4">MAG5</strain>
    </source>
</reference>
<dbReference type="PROSITE" id="PS51257">
    <property type="entry name" value="PROKAR_LIPOPROTEIN"/>
    <property type="match status" value="1"/>
</dbReference>
<feature type="compositionally biased region" description="Low complexity" evidence="1">
    <location>
        <begin position="35"/>
        <end position="50"/>
    </location>
</feature>
<dbReference type="Pfam" id="PF13416">
    <property type="entry name" value="SBP_bac_8"/>
    <property type="match status" value="1"/>
</dbReference>
<protein>
    <submittedName>
        <fullName evidence="4">ABC transporter substrate-binding protein</fullName>
    </submittedName>
</protein>
<proteinExistence type="predicted"/>
<evidence type="ECO:0000313" key="4">
    <source>
        <dbReference type="EMBL" id="URN92672.1"/>
    </source>
</evidence>
<evidence type="ECO:0000313" key="5">
    <source>
        <dbReference type="Proteomes" id="UP001056756"/>
    </source>
</evidence>
<feature type="domain" description="DUF3502" evidence="3">
    <location>
        <begin position="446"/>
        <end position="513"/>
    </location>
</feature>